<evidence type="ECO:0000313" key="2">
    <source>
        <dbReference type="EMBL" id="RBP59102.1"/>
    </source>
</evidence>
<dbReference type="PROSITE" id="PS51257">
    <property type="entry name" value="PROKAR_LIPOPROTEIN"/>
    <property type="match status" value="1"/>
</dbReference>
<feature type="chain" id="PRO_5039406160" evidence="1">
    <location>
        <begin position="22"/>
        <end position="340"/>
    </location>
</feature>
<dbReference type="PIRSF" id="PIRSF027386">
    <property type="entry name" value="UCP027386_ABC_sbc_TM0202"/>
    <property type="match status" value="1"/>
</dbReference>
<dbReference type="PANTHER" id="PTHR30024">
    <property type="entry name" value="ALIPHATIC SULFONATES-BINDING PROTEIN-RELATED"/>
    <property type="match status" value="1"/>
</dbReference>
<comment type="caution">
    <text evidence="2">The sequence shown here is derived from an EMBL/GenBank/DDBJ whole genome shotgun (WGS) entry which is preliminary data.</text>
</comment>
<organism evidence="2 3">
    <name type="scientific">Alkalibaculum bacchi</name>
    <dbReference type="NCBI Taxonomy" id="645887"/>
    <lineage>
        <taxon>Bacteria</taxon>
        <taxon>Bacillati</taxon>
        <taxon>Bacillota</taxon>
        <taxon>Clostridia</taxon>
        <taxon>Eubacteriales</taxon>
        <taxon>Eubacteriaceae</taxon>
        <taxon>Alkalibaculum</taxon>
    </lineage>
</organism>
<dbReference type="Pfam" id="PF12974">
    <property type="entry name" value="Phosphonate-bd"/>
    <property type="match status" value="1"/>
</dbReference>
<accession>A0A366I0M4</accession>
<dbReference type="Gene3D" id="3.40.190.10">
    <property type="entry name" value="Periplasmic binding protein-like II"/>
    <property type="match status" value="2"/>
</dbReference>
<dbReference type="OrthoDB" id="9814375at2"/>
<dbReference type="AlphaFoldDB" id="A0A366I0M4"/>
<dbReference type="PANTHER" id="PTHR30024:SF46">
    <property type="entry name" value="ABC TRANSPORTER, SUBSTRATE-BINDING LIPOPROTEIN"/>
    <property type="match status" value="1"/>
</dbReference>
<gene>
    <name evidence="2" type="ORF">DES36_12044</name>
</gene>
<sequence>MKKSFIVLLICIMGFSMFACSTDKVAPGDEGEGEQVNEVEDSKEPVRVASLKGPTSMGLVKLINDEEEKENSSYEFNIVTMADEIVTGISTGEIDIAALPANLASVLYNKTGGQIKVAAVNTLGVLYIVENGETVTDFEDLKEKTIITTGKGQAPELVLNYLLTQNGLVPNKDVTIEFKSESTEVATILSSEENVVAVLPEPFITSAKMNNDRIRTVFDMTEEWSKLQDEDGSSLVTGVLVVRDEFLKDNKEQFDEFLTQYEKSIAFTNNNIDEAAALIDKYGIIKEGVAKTAIPKCNISYVDGSKLVQSLGGYLDILHEANPQSIGGKLPDEEFYYAKE</sequence>
<evidence type="ECO:0000256" key="1">
    <source>
        <dbReference type="SAM" id="SignalP"/>
    </source>
</evidence>
<name>A0A366I0M4_9FIRM</name>
<evidence type="ECO:0000313" key="3">
    <source>
        <dbReference type="Proteomes" id="UP000253490"/>
    </source>
</evidence>
<keyword evidence="1" id="KW-0732">Signal</keyword>
<keyword evidence="3" id="KW-1185">Reference proteome</keyword>
<feature type="signal peptide" evidence="1">
    <location>
        <begin position="1"/>
        <end position="21"/>
    </location>
</feature>
<protein>
    <submittedName>
        <fullName evidence="2">NitT/TauT family transport system substrate-binding protein</fullName>
    </submittedName>
</protein>
<dbReference type="Proteomes" id="UP000253490">
    <property type="component" value="Unassembled WGS sequence"/>
</dbReference>
<dbReference type="RefSeq" id="WP_113921591.1">
    <property type="nucleotide sequence ID" value="NZ_QNRX01000020.1"/>
</dbReference>
<reference evidence="2 3" key="1">
    <citation type="submission" date="2018-06" db="EMBL/GenBank/DDBJ databases">
        <title>Genomic Encyclopedia of Type Strains, Phase IV (KMG-IV): sequencing the most valuable type-strain genomes for metagenomic binning, comparative biology and taxonomic classification.</title>
        <authorList>
            <person name="Goeker M."/>
        </authorList>
    </citation>
    <scope>NUCLEOTIDE SEQUENCE [LARGE SCALE GENOMIC DNA]</scope>
    <source>
        <strain evidence="2 3">DSM 22112</strain>
    </source>
</reference>
<proteinExistence type="predicted"/>
<dbReference type="InterPro" id="IPR027024">
    <property type="entry name" value="UCP027386_ABC_sbc_TM0202"/>
</dbReference>
<dbReference type="EMBL" id="QNRX01000020">
    <property type="protein sequence ID" value="RBP59102.1"/>
    <property type="molecule type" value="Genomic_DNA"/>
</dbReference>
<dbReference type="SUPFAM" id="SSF53850">
    <property type="entry name" value="Periplasmic binding protein-like II"/>
    <property type="match status" value="1"/>
</dbReference>